<protein>
    <submittedName>
        <fullName evidence="2">Uncharacterized protein</fullName>
    </submittedName>
</protein>
<accession>A0A1T5D694</accession>
<reference evidence="3" key="1">
    <citation type="submission" date="2017-02" db="EMBL/GenBank/DDBJ databases">
        <authorList>
            <person name="Varghese N."/>
            <person name="Submissions S."/>
        </authorList>
    </citation>
    <scope>NUCLEOTIDE SEQUENCE [LARGE SCALE GENOMIC DNA]</scope>
    <source>
        <strain evidence="3">DSM 24091</strain>
    </source>
</reference>
<proteinExistence type="predicted"/>
<evidence type="ECO:0000313" key="2">
    <source>
        <dbReference type="EMBL" id="SKB67111.1"/>
    </source>
</evidence>
<feature type="compositionally biased region" description="Polar residues" evidence="1">
    <location>
        <begin position="147"/>
        <end position="159"/>
    </location>
</feature>
<evidence type="ECO:0000313" key="3">
    <source>
        <dbReference type="Proteomes" id="UP000190150"/>
    </source>
</evidence>
<organism evidence="2 3">
    <name type="scientific">Sphingobacterium nematocida</name>
    <dbReference type="NCBI Taxonomy" id="1513896"/>
    <lineage>
        <taxon>Bacteria</taxon>
        <taxon>Pseudomonadati</taxon>
        <taxon>Bacteroidota</taxon>
        <taxon>Sphingobacteriia</taxon>
        <taxon>Sphingobacteriales</taxon>
        <taxon>Sphingobacteriaceae</taxon>
        <taxon>Sphingobacterium</taxon>
    </lineage>
</organism>
<dbReference type="EMBL" id="FUZF01000006">
    <property type="protein sequence ID" value="SKB67111.1"/>
    <property type="molecule type" value="Genomic_DNA"/>
</dbReference>
<keyword evidence="3" id="KW-1185">Reference proteome</keyword>
<dbReference type="RefSeq" id="WP_079642722.1">
    <property type="nucleotide sequence ID" value="NZ_FUZF01000006.1"/>
</dbReference>
<sequence>MLSFEEFFIKKKIDLFALKSANQELYKEFEVHYRAMGEKSFDHSKKFWFNKLRKSYLLAEEVDFPKTSSISAEDIQAAKKSPTLGFKPKFAPKPTSKSIEDAKTSQETSNVSPSGFKPRFKPGIVKTTPVEEKEVTQAPISDIETPVASTEEAQPNSSKPAGFKP</sequence>
<feature type="region of interest" description="Disordered" evidence="1">
    <location>
        <begin position="83"/>
        <end position="165"/>
    </location>
</feature>
<dbReference type="STRING" id="1513896.SAMN05660841_01764"/>
<evidence type="ECO:0000256" key="1">
    <source>
        <dbReference type="SAM" id="MobiDB-lite"/>
    </source>
</evidence>
<gene>
    <name evidence="2" type="ORF">SAMN05660841_01764</name>
</gene>
<name>A0A1T5D694_9SPHI</name>
<feature type="non-terminal residue" evidence="2">
    <location>
        <position position="165"/>
    </location>
</feature>
<dbReference type="Proteomes" id="UP000190150">
    <property type="component" value="Unassembled WGS sequence"/>
</dbReference>
<dbReference type="AlphaFoldDB" id="A0A1T5D694"/>